<protein>
    <submittedName>
        <fullName evidence="2">Uncharacterized protein</fullName>
    </submittedName>
</protein>
<keyword evidence="1" id="KW-0812">Transmembrane</keyword>
<dbReference type="OrthoDB" id="9151736at2"/>
<proteinExistence type="predicted"/>
<keyword evidence="1" id="KW-1133">Transmembrane helix</keyword>
<feature type="transmembrane region" description="Helical" evidence="1">
    <location>
        <begin position="92"/>
        <end position="111"/>
    </location>
</feature>
<dbReference type="RefSeq" id="WP_074892627.1">
    <property type="nucleotide sequence ID" value="NZ_FOHW01000042.1"/>
</dbReference>
<gene>
    <name evidence="2" type="ORF">SAMN05216197_1426</name>
</gene>
<dbReference type="AlphaFoldDB" id="A0A1I0ITS0"/>
<accession>A0A1I0ITS0</accession>
<name>A0A1I0ITS0_9PSED</name>
<organism evidence="2 3">
    <name type="scientific">Pseudomonas graminis</name>
    <dbReference type="NCBI Taxonomy" id="158627"/>
    <lineage>
        <taxon>Bacteria</taxon>
        <taxon>Pseudomonadati</taxon>
        <taxon>Pseudomonadota</taxon>
        <taxon>Gammaproteobacteria</taxon>
        <taxon>Pseudomonadales</taxon>
        <taxon>Pseudomonadaceae</taxon>
        <taxon>Pseudomonas</taxon>
    </lineage>
</organism>
<evidence type="ECO:0000313" key="3">
    <source>
        <dbReference type="Proteomes" id="UP000182332"/>
    </source>
</evidence>
<evidence type="ECO:0000256" key="1">
    <source>
        <dbReference type="SAM" id="Phobius"/>
    </source>
</evidence>
<feature type="transmembrane region" description="Helical" evidence="1">
    <location>
        <begin position="62"/>
        <end position="80"/>
    </location>
</feature>
<sequence>MSNDNHGTQSGDNSLNVGVGDFRGANVNISHNERPTFTPEQLRIERHPALGGLSVDSKNVSVFGYITGVGTMIGLYFTLYRPPFGEQSSWSTFFMFLFIVAVMAVVMSAVLRRRKFEHFFGSRHYLEISQAGRLRVNRLTAQCPWCGSLMHLRRVGPTEGPRDDKFICVRNPAQHTVQLDPTVLPDIED</sequence>
<reference evidence="2 3" key="1">
    <citation type="submission" date="2016-10" db="EMBL/GenBank/DDBJ databases">
        <authorList>
            <person name="de Groot N.N."/>
        </authorList>
    </citation>
    <scope>NUCLEOTIDE SEQUENCE [LARGE SCALE GENOMIC DNA]</scope>
    <source>
        <strain evidence="2 3">DSM 11363</strain>
    </source>
</reference>
<keyword evidence="1" id="KW-0472">Membrane</keyword>
<evidence type="ECO:0000313" key="2">
    <source>
        <dbReference type="EMBL" id="SEU00589.1"/>
    </source>
</evidence>
<dbReference type="Proteomes" id="UP000182332">
    <property type="component" value="Unassembled WGS sequence"/>
</dbReference>
<dbReference type="EMBL" id="FOHW01000042">
    <property type="protein sequence ID" value="SEU00589.1"/>
    <property type="molecule type" value="Genomic_DNA"/>
</dbReference>